<reference evidence="4" key="1">
    <citation type="journal article" date="2017" name="Genome Biol.">
        <title>Comparative genomics reveals high biological diversity and specific adaptations in the industrially and medically important fungal genus Aspergillus.</title>
        <authorList>
            <person name="de Vries R.P."/>
            <person name="Riley R."/>
            <person name="Wiebenga A."/>
            <person name="Aguilar-Osorio G."/>
            <person name="Amillis S."/>
            <person name="Uchima C.A."/>
            <person name="Anderluh G."/>
            <person name="Asadollahi M."/>
            <person name="Askin M."/>
            <person name="Barry K."/>
            <person name="Battaglia E."/>
            <person name="Bayram O."/>
            <person name="Benocci T."/>
            <person name="Braus-Stromeyer S.A."/>
            <person name="Caldana C."/>
            <person name="Canovas D."/>
            <person name="Cerqueira G.C."/>
            <person name="Chen F."/>
            <person name="Chen W."/>
            <person name="Choi C."/>
            <person name="Clum A."/>
            <person name="Dos Santos R.A."/>
            <person name="Damasio A.R."/>
            <person name="Diallinas G."/>
            <person name="Emri T."/>
            <person name="Fekete E."/>
            <person name="Flipphi M."/>
            <person name="Freyberg S."/>
            <person name="Gallo A."/>
            <person name="Gournas C."/>
            <person name="Habgood R."/>
            <person name="Hainaut M."/>
            <person name="Harispe M.L."/>
            <person name="Henrissat B."/>
            <person name="Hilden K.S."/>
            <person name="Hope R."/>
            <person name="Hossain A."/>
            <person name="Karabika E."/>
            <person name="Karaffa L."/>
            <person name="Karanyi Z."/>
            <person name="Krasevec N."/>
            <person name="Kuo A."/>
            <person name="Kusch H."/>
            <person name="LaButti K."/>
            <person name="Lagendijk E.L."/>
            <person name="Lapidus A."/>
            <person name="Levasseur A."/>
            <person name="Lindquist E."/>
            <person name="Lipzen A."/>
            <person name="Logrieco A.F."/>
            <person name="MacCabe A."/>
            <person name="Maekelae M.R."/>
            <person name="Malavazi I."/>
            <person name="Melin P."/>
            <person name="Meyer V."/>
            <person name="Mielnichuk N."/>
            <person name="Miskei M."/>
            <person name="Molnar A.P."/>
            <person name="Mule G."/>
            <person name="Ngan C.Y."/>
            <person name="Orejas M."/>
            <person name="Orosz E."/>
            <person name="Ouedraogo J.P."/>
            <person name="Overkamp K.M."/>
            <person name="Park H.-S."/>
            <person name="Perrone G."/>
            <person name="Piumi F."/>
            <person name="Punt P.J."/>
            <person name="Ram A.F."/>
            <person name="Ramon A."/>
            <person name="Rauscher S."/>
            <person name="Record E."/>
            <person name="Riano-Pachon D.M."/>
            <person name="Robert V."/>
            <person name="Roehrig J."/>
            <person name="Ruller R."/>
            <person name="Salamov A."/>
            <person name="Salih N.S."/>
            <person name="Samson R.A."/>
            <person name="Sandor E."/>
            <person name="Sanguinetti M."/>
            <person name="Schuetze T."/>
            <person name="Sepcic K."/>
            <person name="Shelest E."/>
            <person name="Sherlock G."/>
            <person name="Sophianopoulou V."/>
            <person name="Squina F.M."/>
            <person name="Sun H."/>
            <person name="Susca A."/>
            <person name="Todd R.B."/>
            <person name="Tsang A."/>
            <person name="Unkles S.E."/>
            <person name="van de Wiele N."/>
            <person name="van Rossen-Uffink D."/>
            <person name="Oliveira J.V."/>
            <person name="Vesth T.C."/>
            <person name="Visser J."/>
            <person name="Yu J.-H."/>
            <person name="Zhou M."/>
            <person name="Andersen M.R."/>
            <person name="Archer D.B."/>
            <person name="Baker S.E."/>
            <person name="Benoit I."/>
            <person name="Brakhage A.A."/>
            <person name="Braus G.H."/>
            <person name="Fischer R."/>
            <person name="Frisvad J.C."/>
            <person name="Goldman G.H."/>
            <person name="Houbraken J."/>
            <person name="Oakley B."/>
            <person name="Pocsi I."/>
            <person name="Scazzocchio C."/>
            <person name="Seiboth B."/>
            <person name="vanKuyk P.A."/>
            <person name="Wortman J."/>
            <person name="Dyer P.S."/>
            <person name="Grigoriev I.V."/>
        </authorList>
    </citation>
    <scope>NUCLEOTIDE SEQUENCE [LARGE SCALE GENOMIC DNA]</scope>
    <source>
        <strain evidence="4">DTO 134E9</strain>
    </source>
</reference>
<keyword evidence="2" id="KW-0472">Membrane</keyword>
<evidence type="ECO:0008006" key="5">
    <source>
        <dbReference type="Google" id="ProtNLM"/>
    </source>
</evidence>
<dbReference type="RefSeq" id="XP_040686963.1">
    <property type="nucleotide sequence ID" value="XM_040836011.1"/>
</dbReference>
<evidence type="ECO:0000256" key="1">
    <source>
        <dbReference type="SAM" id="MobiDB-lite"/>
    </source>
</evidence>
<gene>
    <name evidence="3" type="ORF">ASPWEDRAFT_43361</name>
</gene>
<feature type="transmembrane region" description="Helical" evidence="2">
    <location>
        <begin position="272"/>
        <end position="292"/>
    </location>
</feature>
<keyword evidence="2" id="KW-1133">Transmembrane helix</keyword>
<sequence>MELPSIPKLAREESDLASHDSVTHHPGPEKVTLARSRGRRHPRLIDQHQFKNSLLAGVGYLELANAGDFAANVWNETPPPQFAVILMAIGGSVALCMVFVALQDFRLSWRNVKLLRAERGMLHALRDGTDDPDLLRLLHSRLGVGVREIGTEVVDRMLMDSLMGTGSLLVGVGTLMAIWGENPTVFEASNLLSGYVGNAMAALFGLVNAVWSSYLVVRFHHHDTVCKRNESLTATQKKRLHTRFRRFQWHSVANAVNGLVAGAASMVTATMWWGYTVLIPCIISLILCNYFWRHKLGYDRPMVSTSSPSSASSSPTPLLPIMDDLACVSSIHTALASDNPLPRTVINLDSLDSVVQFIVHHQMFDAYCEFILRDTKIYKTIFASQAELVLSPEDILRIRHPDNVRLMLDRSNRFLRVVGRKLFAYRERYLLEVVGYAVWKESL</sequence>
<proteinExistence type="predicted"/>
<keyword evidence="2" id="KW-0812">Transmembrane</keyword>
<feature type="region of interest" description="Disordered" evidence="1">
    <location>
        <begin position="13"/>
        <end position="38"/>
    </location>
</feature>
<accession>A0A1L9RED8</accession>
<dbReference type="GeneID" id="63751859"/>
<feature type="compositionally biased region" description="Basic and acidic residues" evidence="1">
    <location>
        <begin position="13"/>
        <end position="28"/>
    </location>
</feature>
<evidence type="ECO:0000313" key="3">
    <source>
        <dbReference type="EMBL" id="OJJ33286.1"/>
    </source>
</evidence>
<dbReference type="VEuPathDB" id="FungiDB:ASPWEDRAFT_43361"/>
<protein>
    <recommendedName>
        <fullName evidence="5">Integral membrane protein</fullName>
    </recommendedName>
</protein>
<feature type="transmembrane region" description="Helical" evidence="2">
    <location>
        <begin position="247"/>
        <end position="266"/>
    </location>
</feature>
<organism evidence="3 4">
    <name type="scientific">Aspergillus wentii DTO 134E9</name>
    <dbReference type="NCBI Taxonomy" id="1073089"/>
    <lineage>
        <taxon>Eukaryota</taxon>
        <taxon>Fungi</taxon>
        <taxon>Dikarya</taxon>
        <taxon>Ascomycota</taxon>
        <taxon>Pezizomycotina</taxon>
        <taxon>Eurotiomycetes</taxon>
        <taxon>Eurotiomycetidae</taxon>
        <taxon>Eurotiales</taxon>
        <taxon>Aspergillaceae</taxon>
        <taxon>Aspergillus</taxon>
        <taxon>Aspergillus subgen. Cremei</taxon>
    </lineage>
</organism>
<evidence type="ECO:0000256" key="2">
    <source>
        <dbReference type="SAM" id="Phobius"/>
    </source>
</evidence>
<evidence type="ECO:0000313" key="4">
    <source>
        <dbReference type="Proteomes" id="UP000184383"/>
    </source>
</evidence>
<dbReference type="STRING" id="1073089.A0A1L9RED8"/>
<dbReference type="Proteomes" id="UP000184383">
    <property type="component" value="Unassembled WGS sequence"/>
</dbReference>
<dbReference type="EMBL" id="KV878214">
    <property type="protein sequence ID" value="OJJ33286.1"/>
    <property type="molecule type" value="Genomic_DNA"/>
</dbReference>
<feature type="transmembrane region" description="Helical" evidence="2">
    <location>
        <begin position="82"/>
        <end position="102"/>
    </location>
</feature>
<name>A0A1L9RED8_ASPWE</name>
<dbReference type="OrthoDB" id="5089392at2759"/>
<feature type="transmembrane region" description="Helical" evidence="2">
    <location>
        <begin position="199"/>
        <end position="217"/>
    </location>
</feature>
<dbReference type="AlphaFoldDB" id="A0A1L9RED8"/>
<feature type="transmembrane region" description="Helical" evidence="2">
    <location>
        <begin position="157"/>
        <end position="179"/>
    </location>
</feature>
<keyword evidence="4" id="KW-1185">Reference proteome</keyword>